<organism evidence="2 3">
    <name type="scientific">Capsulimonas corticalis</name>
    <dbReference type="NCBI Taxonomy" id="2219043"/>
    <lineage>
        <taxon>Bacteria</taxon>
        <taxon>Bacillati</taxon>
        <taxon>Armatimonadota</taxon>
        <taxon>Armatimonadia</taxon>
        <taxon>Capsulimonadales</taxon>
        <taxon>Capsulimonadaceae</taxon>
        <taxon>Capsulimonas</taxon>
    </lineage>
</organism>
<dbReference type="RefSeq" id="WP_119322685.1">
    <property type="nucleotide sequence ID" value="NZ_AP025739.1"/>
</dbReference>
<evidence type="ECO:0000256" key="1">
    <source>
        <dbReference type="SAM" id="MobiDB-lite"/>
    </source>
</evidence>
<keyword evidence="3" id="KW-1185">Reference proteome</keyword>
<dbReference type="EMBL" id="AP025739">
    <property type="protein sequence ID" value="BDI29429.1"/>
    <property type="molecule type" value="Genomic_DNA"/>
</dbReference>
<name>A0A402CZC5_9BACT</name>
<dbReference type="KEGG" id="ccot:CCAX7_14800"/>
<protein>
    <submittedName>
        <fullName evidence="2">Uncharacterized protein</fullName>
    </submittedName>
</protein>
<sequence length="101" mass="11399">MTTSYTNQAAAVNQPVAPTPPEEPEIQIVVFKVTRTPRAVCKIPLWIDGEIVTPKCDDPAAFLAAYKRFYQQRYNNSPEVKKMIDKILADHRTEEGAEKHA</sequence>
<dbReference type="AlphaFoldDB" id="A0A402CZC5"/>
<accession>A0A402CZC5</accession>
<dbReference type="Proteomes" id="UP000287394">
    <property type="component" value="Chromosome"/>
</dbReference>
<feature type="compositionally biased region" description="Polar residues" evidence="1">
    <location>
        <begin position="1"/>
        <end position="11"/>
    </location>
</feature>
<evidence type="ECO:0000313" key="3">
    <source>
        <dbReference type="Proteomes" id="UP000287394"/>
    </source>
</evidence>
<gene>
    <name evidence="2" type="ORF">CCAX7_14800</name>
</gene>
<feature type="region of interest" description="Disordered" evidence="1">
    <location>
        <begin position="1"/>
        <end position="21"/>
    </location>
</feature>
<reference evidence="2 3" key="1">
    <citation type="journal article" date="2019" name="Int. J. Syst. Evol. Microbiol.">
        <title>Capsulimonas corticalis gen. nov., sp. nov., an aerobic capsulated bacterium, of a novel bacterial order, Capsulimonadales ord. nov., of the class Armatimonadia of the phylum Armatimonadetes.</title>
        <authorList>
            <person name="Li J."/>
            <person name="Kudo C."/>
            <person name="Tonouchi A."/>
        </authorList>
    </citation>
    <scope>NUCLEOTIDE SEQUENCE [LARGE SCALE GENOMIC DNA]</scope>
    <source>
        <strain evidence="2 3">AX-7</strain>
    </source>
</reference>
<evidence type="ECO:0000313" key="2">
    <source>
        <dbReference type="EMBL" id="BDI29429.1"/>
    </source>
</evidence>
<proteinExistence type="predicted"/>